<protein>
    <recommendedName>
        <fullName evidence="6">Hint domain-containing protein</fullName>
    </recommendedName>
</protein>
<dbReference type="NCBIfam" id="TIGR01443">
    <property type="entry name" value="intein_Cterm"/>
    <property type="match status" value="1"/>
</dbReference>
<evidence type="ECO:0000256" key="1">
    <source>
        <dbReference type="ARBA" id="ARBA00004613"/>
    </source>
</evidence>
<gene>
    <name evidence="7" type="ORF">DP939_22275</name>
</gene>
<dbReference type="Gene3D" id="2.180.10.10">
    <property type="entry name" value="RHS repeat-associated core"/>
    <property type="match status" value="2"/>
</dbReference>
<dbReference type="Gene3D" id="2.10.10.20">
    <property type="entry name" value="Carbohydrate-binding module superfamily 5/12"/>
    <property type="match status" value="1"/>
</dbReference>
<feature type="region of interest" description="Disordered" evidence="5">
    <location>
        <begin position="1"/>
        <end position="83"/>
    </location>
</feature>
<dbReference type="GO" id="GO:0005576">
    <property type="term" value="C:extracellular region"/>
    <property type="evidence" value="ECO:0007669"/>
    <property type="project" value="UniProtKB-SubCell"/>
</dbReference>
<feature type="domain" description="Hint" evidence="6">
    <location>
        <begin position="2097"/>
        <end position="2202"/>
    </location>
</feature>
<organism evidence="7 8">
    <name type="scientific">Spongiactinospora rosea</name>
    <dbReference type="NCBI Taxonomy" id="2248750"/>
    <lineage>
        <taxon>Bacteria</taxon>
        <taxon>Bacillati</taxon>
        <taxon>Actinomycetota</taxon>
        <taxon>Actinomycetes</taxon>
        <taxon>Streptosporangiales</taxon>
        <taxon>Streptosporangiaceae</taxon>
        <taxon>Spongiactinospora</taxon>
    </lineage>
</organism>
<dbReference type="GO" id="GO:0004553">
    <property type="term" value="F:hydrolase activity, hydrolyzing O-glycosyl compounds"/>
    <property type="evidence" value="ECO:0007669"/>
    <property type="project" value="InterPro"/>
</dbReference>
<dbReference type="Pfam" id="PF07591">
    <property type="entry name" value="PT-HINT"/>
    <property type="match status" value="1"/>
</dbReference>
<name>A0A366LX07_9ACTN</name>
<keyword evidence="2" id="KW-0964">Secreted</keyword>
<accession>A0A366LX07</accession>
<dbReference type="GO" id="GO:0005737">
    <property type="term" value="C:cytoplasm"/>
    <property type="evidence" value="ECO:0007669"/>
    <property type="project" value="InterPro"/>
</dbReference>
<dbReference type="EMBL" id="QMEY01000009">
    <property type="protein sequence ID" value="RBQ18090.1"/>
    <property type="molecule type" value="Genomic_DNA"/>
</dbReference>
<dbReference type="InterPro" id="IPR030934">
    <property type="entry name" value="Intein_C"/>
</dbReference>
<dbReference type="Pfam" id="PF25023">
    <property type="entry name" value="TEN_YD-shell"/>
    <property type="match status" value="1"/>
</dbReference>
<keyword evidence="4" id="KW-0843">Virulence</keyword>
<evidence type="ECO:0000259" key="6">
    <source>
        <dbReference type="SMART" id="SM00306"/>
    </source>
</evidence>
<dbReference type="InterPro" id="IPR036573">
    <property type="entry name" value="CBM_sf_5/12"/>
</dbReference>
<feature type="compositionally biased region" description="Basic and acidic residues" evidence="5">
    <location>
        <begin position="18"/>
        <end position="29"/>
    </location>
</feature>
<feature type="region of interest" description="Disordered" evidence="5">
    <location>
        <begin position="1409"/>
        <end position="1431"/>
    </location>
</feature>
<dbReference type="NCBIfam" id="TIGR03696">
    <property type="entry name" value="Rhs_assc_core"/>
    <property type="match status" value="1"/>
</dbReference>
<dbReference type="Gene3D" id="2.170.16.10">
    <property type="entry name" value="Hedgehog/Intein (Hint) domain"/>
    <property type="match status" value="1"/>
</dbReference>
<feature type="compositionally biased region" description="Basic and acidic residues" evidence="5">
    <location>
        <begin position="1409"/>
        <end position="1428"/>
    </location>
</feature>
<dbReference type="CDD" id="cd00081">
    <property type="entry name" value="Hint"/>
    <property type="match status" value="1"/>
</dbReference>
<dbReference type="InterPro" id="IPR022385">
    <property type="entry name" value="Rhs_assc_core"/>
</dbReference>
<dbReference type="InterPro" id="IPR003587">
    <property type="entry name" value="Hint_dom_N"/>
</dbReference>
<keyword evidence="3" id="KW-0677">Repeat</keyword>
<feature type="region of interest" description="Disordered" evidence="5">
    <location>
        <begin position="1085"/>
        <end position="1104"/>
    </location>
</feature>
<evidence type="ECO:0000313" key="7">
    <source>
        <dbReference type="EMBL" id="RBQ18090.1"/>
    </source>
</evidence>
<dbReference type="PANTHER" id="PTHR32305">
    <property type="match status" value="1"/>
</dbReference>
<dbReference type="InterPro" id="IPR050708">
    <property type="entry name" value="T6SS_VgrG/RHS"/>
</dbReference>
<dbReference type="InterPro" id="IPR031325">
    <property type="entry name" value="RHS_repeat"/>
</dbReference>
<dbReference type="Proteomes" id="UP000253303">
    <property type="component" value="Unassembled WGS sequence"/>
</dbReference>
<dbReference type="NCBIfam" id="TIGR01643">
    <property type="entry name" value="YD_repeat_2x"/>
    <property type="match status" value="1"/>
</dbReference>
<dbReference type="PROSITE" id="PS50818">
    <property type="entry name" value="INTEIN_C_TER"/>
    <property type="match status" value="1"/>
</dbReference>
<dbReference type="SUPFAM" id="SSF51055">
    <property type="entry name" value="Carbohydrate binding domain"/>
    <property type="match status" value="1"/>
</dbReference>
<dbReference type="InterPro" id="IPR003284">
    <property type="entry name" value="Sal_SpvB"/>
</dbReference>
<evidence type="ECO:0000256" key="5">
    <source>
        <dbReference type="SAM" id="MobiDB-lite"/>
    </source>
</evidence>
<feature type="compositionally biased region" description="Low complexity" evidence="5">
    <location>
        <begin position="939"/>
        <end position="952"/>
    </location>
</feature>
<comment type="caution">
    <text evidence="7">The sequence shown here is derived from an EMBL/GenBank/DDBJ whole genome shotgun (WGS) entry which is preliminary data.</text>
</comment>
<dbReference type="SUPFAM" id="SSF51294">
    <property type="entry name" value="Hedgehog/intein (Hint) domain"/>
    <property type="match status" value="1"/>
</dbReference>
<sequence length="2339" mass="251256">MIVVNTIPDLSGGAGSEKSVDGREIEKVADTIGAEDVPPPNQAKAAPVWPKPGAGEVPVTERRTPVPGTPVTVTRNGQGGQSAPAKVRVQTLGADIAKRLGGIGVAVRLARSDAQTGPGKVRLGLDYSGFRDALPAGAAYRLTMKALPACALDASCKKADYTGQAGRATTVTGIRNDVAHGRIEATVETNESVYVLDTAAAAEDPGSGTGNFAATDLKPAGTWQAGDSGGGFSYSYPITVPPSVNGAGPELALSYSSTAIDGLTNYTNNQASVAGMGWDVGAGYIEQRFRPCADDAFESRKGDQRDWKDLCWESPDENDDDPATTDYTTSHLVLSLEGKSTTIVKDKSTGGYKTAEDFGWKIERLTSSVTQQPFWLVTTMEGNAYRFGYRRDAMWQTPYFGDDAGEPCRDKYPSERCYAPWRWNLDQELDTNGNLVDYRYHREENWYCMVHVALCNLGPGDPASRRLAYDRGGYLQQVEYGHNKQITGTTPIAKVTFNTVDRGTPPSSGMPWDDDTPTDLDCAPPAPGEFVTCDDQGPAFFTSKRLNTIVTSTANGSGGWDEVTRLELGYKWVYTQILDPLPPGMPVLWLDTIRPVGLAGSGPDIPLPPVDFEATLLDNRADYNGENKTRLRFPRISAVYNGLGGRTDVSYGQANPCPVPSGYPSSGWDTNARDCYMSTLGTYYDEGGIARTSRAVYLKWLTTQVIDKDLVGGSPDVVTRYQYVGTPAWAKPFNYLETETTHGTFCDLPPDQICKRLNEDWDDFRGYGTVRTITGSGDDPDDYSVTSSTYFRGMYDDPRADGTLKHATVTDFDGNAFNDLRVLAGRTLQEQTLRATTMTTNAPAAAQPAPIAAPAAGGPIAKVAAAVAAPARHLLGALTEASRGALACTYPAWVDFAFYAKGARVTWKDHHWEATTSTIIEPGRDGTWKDLGLCSGGSTPTPTITPTPTVTPTIPPGNGPGPSGFEEVSSTRYEYVRTSTGTGPGIHDPLRISTSREVTREEVSTGWRYTDQRTSYDSYGLPTKVNDYGDTSTAADNTCQTTTYARNTAKWVINVPAGEERRAGDDCASGELLGKTLILYDGATDPASNTPTRGNPTQSRAYGSASVYSTTKAAFDGYGRPTSATDPLGKVTTTAYNPATGWPTGGITVTNPLGHTSTSWPSAAHGQASGIRDANNKDIQVDYDAAGRTTQLWTPVQPRSGGTPAAKVSYSIPFDGSLGQPTTSVRTATSTVQSGSGTGAVWLTQYNYLDGQGRPREQQSASPAGGRMVSVTTYNGRGQEDAVSEAAHNTQAPGAGLLNPALADLPRWSRTVYDGVGRPTASIAYTGSRELRRTATRYFGDRHEVQPPAGGKSVYHTDAIDQVIKIEEWANAATHHDTTYGYDRNGKLTSMTDANGNVRTFRYDLLGRRTHSHDPDAGDSEQHYDEGGRMAWSVDGNGTKVSYRYDDIGRPRSQWAGEPDTGTKLTEWTYDTLAKGELTSATRFADGRAYIDKVTGYDPMGRPTGSTLVIPAGEGALAGEYTFTAAYNTAGDVERVGMPAAGGLPAETVTSTFTALGLAKGLTSDLGGGYTYVKDTTYTATARMSERLYGERGQVKRGLQWNEETGWLSRVTTTARADTTTPRTAQDDRLTYDISGEITRILDAASAVPGVTEGQAECFTYDGRHQLSAAWTTTASSCAGGADQQGVDPYDQRFTYDPVGNLASKTDAGQAATYRYPTPGPDATRPNAVTSIERPGGTDTYTYDDAGQLTSRTQDGKTGTFQWNELGELAKATIDGQDTSMVYDADGERLIRRTPDGKTTLYLGSMELELSGGQVTGKRYYTTSDDATVAMRSTGGGVTWLAAGLHGSQQIGIDETTGTVSRERYLPYGQRRGIDDLPFTDRGFLGKIEDESTGLDYLSARYYDPSIGKFVSTDPLLEISTPSWANPYSYAGNNPIGLSDPGGLSPCNSRDSDYKTCLQDQCAKKHGRVKCAEKNLSQVKKRRDIYWDSFMDALFELGKLAADELGITDGIKCFAKKDLAACGETARNILGSLAGGIAGKLVAKYGLPWKWKKLANVVAKVGHLIDKAYQGYKSWAKAGDELKAAQNALTAAKKSCKNSFAAGTKVLMADGTHKPIEQVKIGDKVLATDPETGKTHAKPVTAVITGAGTKHLVQITVDTDGDTGEAVGVIITTEDHPFWLPDMHIWADAGSLKPGALLQAAIGRPLQVSALKAWSAPLQVYNLTVADAHTYYVSAGRADVLVHNCPPDAVPDKKIGANGVLNKSKRWTLNHVEDGMSLDVENPADRDGQIHLQFRGGGKYQYDFATGQFKGISKALARKLKNSQEFKKALRKALDFLGM</sequence>
<evidence type="ECO:0000313" key="8">
    <source>
        <dbReference type="Proteomes" id="UP000253303"/>
    </source>
</evidence>
<evidence type="ECO:0000256" key="2">
    <source>
        <dbReference type="ARBA" id="ARBA00022525"/>
    </source>
</evidence>
<dbReference type="InterPro" id="IPR056823">
    <property type="entry name" value="TEN-like_YD-shell"/>
</dbReference>
<evidence type="ECO:0000256" key="3">
    <source>
        <dbReference type="ARBA" id="ARBA00022737"/>
    </source>
</evidence>
<dbReference type="SMART" id="SM00306">
    <property type="entry name" value="HintN"/>
    <property type="match status" value="1"/>
</dbReference>
<evidence type="ECO:0000256" key="4">
    <source>
        <dbReference type="ARBA" id="ARBA00023026"/>
    </source>
</evidence>
<feature type="compositionally biased region" description="Low complexity" evidence="5">
    <location>
        <begin position="65"/>
        <end position="75"/>
    </location>
</feature>
<dbReference type="InterPro" id="IPR006530">
    <property type="entry name" value="YD"/>
</dbReference>
<comment type="subcellular location">
    <subcellularLocation>
        <location evidence="1">Secreted</location>
    </subcellularLocation>
</comment>
<dbReference type="Pfam" id="PF05593">
    <property type="entry name" value="RHS_repeat"/>
    <property type="match status" value="1"/>
</dbReference>
<dbReference type="Pfam" id="PF03534">
    <property type="entry name" value="SpvB"/>
    <property type="match status" value="1"/>
</dbReference>
<feature type="compositionally biased region" description="Polar residues" evidence="5">
    <location>
        <begin position="1086"/>
        <end position="1104"/>
    </location>
</feature>
<dbReference type="PANTHER" id="PTHR32305:SF17">
    <property type="entry name" value="TRNA NUCLEASE WAPA"/>
    <property type="match status" value="1"/>
</dbReference>
<feature type="region of interest" description="Disordered" evidence="5">
    <location>
        <begin position="939"/>
        <end position="966"/>
    </location>
</feature>
<dbReference type="InterPro" id="IPR036844">
    <property type="entry name" value="Hint_dom_sf"/>
</dbReference>
<reference evidence="7 8" key="1">
    <citation type="submission" date="2018-06" db="EMBL/GenBank/DDBJ databases">
        <title>Sphaerisporangium craniellae sp. nov., isolated from a marine sponge in the South China Sea.</title>
        <authorList>
            <person name="Li L."/>
        </authorList>
    </citation>
    <scope>NUCLEOTIDE SEQUENCE [LARGE SCALE GENOMIC DNA]</scope>
    <source>
        <strain evidence="7 8">LHW63015</strain>
    </source>
</reference>
<keyword evidence="8" id="KW-1185">Reference proteome</keyword>
<dbReference type="GO" id="GO:0005975">
    <property type="term" value="P:carbohydrate metabolic process"/>
    <property type="evidence" value="ECO:0007669"/>
    <property type="project" value="InterPro"/>
</dbReference>
<dbReference type="GO" id="GO:0030246">
    <property type="term" value="F:carbohydrate binding"/>
    <property type="evidence" value="ECO:0007669"/>
    <property type="project" value="InterPro"/>
</dbReference>
<proteinExistence type="predicted"/>